<sequence length="73" mass="8616">MENFKNKVSEGEIVLTPTKWLDELVKEFKKHEQFKLLTNVEILDSLCIPTYLESYEQGYTPQEAVENEFESMI</sequence>
<name>A0AAJ1V964_9FLAO</name>
<accession>A0AAJ1V964</accession>
<organism evidence="1 2">
    <name type="scientific">Empedobacter brevis</name>
    <dbReference type="NCBI Taxonomy" id="247"/>
    <lineage>
        <taxon>Bacteria</taxon>
        <taxon>Pseudomonadati</taxon>
        <taxon>Bacteroidota</taxon>
        <taxon>Flavobacteriia</taxon>
        <taxon>Flavobacteriales</taxon>
        <taxon>Weeksellaceae</taxon>
        <taxon>Empedobacter</taxon>
    </lineage>
</organism>
<comment type="caution">
    <text evidence="1">The sequence shown here is derived from an EMBL/GenBank/DDBJ whole genome shotgun (WGS) entry which is preliminary data.</text>
</comment>
<dbReference type="RefSeq" id="WP_286494113.1">
    <property type="nucleotide sequence ID" value="NZ_JACAGJ010000008.1"/>
</dbReference>
<evidence type="ECO:0000313" key="1">
    <source>
        <dbReference type="EMBL" id="MDM1073667.1"/>
    </source>
</evidence>
<gene>
    <name evidence="1" type="ORF">HX001_14350</name>
</gene>
<dbReference type="AlphaFoldDB" id="A0AAJ1V964"/>
<evidence type="ECO:0000313" key="2">
    <source>
        <dbReference type="Proteomes" id="UP001170959"/>
    </source>
</evidence>
<reference evidence="1" key="1">
    <citation type="submission" date="2020-06" db="EMBL/GenBank/DDBJ databases">
        <authorList>
            <person name="Dong N."/>
        </authorList>
    </citation>
    <scope>NUCLEOTIDE SEQUENCE</scope>
    <source>
        <strain evidence="1">R655-4</strain>
    </source>
</reference>
<dbReference type="EMBL" id="JACAGJ010000008">
    <property type="protein sequence ID" value="MDM1073667.1"/>
    <property type="molecule type" value="Genomic_DNA"/>
</dbReference>
<dbReference type="Proteomes" id="UP001170959">
    <property type="component" value="Unassembled WGS sequence"/>
</dbReference>
<protein>
    <submittedName>
        <fullName evidence="1">Uncharacterized protein</fullName>
    </submittedName>
</protein>
<proteinExistence type="predicted"/>
<reference evidence="1" key="2">
    <citation type="journal article" date="2022" name="Sci. Total Environ.">
        <title>Prevalence, transmission, and molecular epidemiology of tet(X)-positive bacteria among humans, animals, and environmental niches in China: An epidemiological, and genomic-based study.</title>
        <authorList>
            <person name="Dong N."/>
            <person name="Zeng Y."/>
            <person name="Cai C."/>
            <person name="Sun C."/>
            <person name="Lu J."/>
            <person name="Liu C."/>
            <person name="Zhou H."/>
            <person name="Sun Q."/>
            <person name="Shu L."/>
            <person name="Wang H."/>
            <person name="Wang Y."/>
            <person name="Wang S."/>
            <person name="Wu C."/>
            <person name="Chan E.W."/>
            <person name="Chen G."/>
            <person name="Shen Z."/>
            <person name="Chen S."/>
            <person name="Zhang R."/>
        </authorList>
    </citation>
    <scope>NUCLEOTIDE SEQUENCE</scope>
    <source>
        <strain evidence="1">R655-4</strain>
    </source>
</reference>